<dbReference type="SUPFAM" id="SSF55486">
    <property type="entry name" value="Metalloproteases ('zincins'), catalytic domain"/>
    <property type="match status" value="1"/>
</dbReference>
<dbReference type="RefSeq" id="WP_193678092.1">
    <property type="nucleotide sequence ID" value="NZ_JADDIV010000005.1"/>
</dbReference>
<feature type="region of interest" description="Disordered" evidence="1">
    <location>
        <begin position="237"/>
        <end position="266"/>
    </location>
</feature>
<name>A0ABR9S7R0_9BURK</name>
<dbReference type="InterPro" id="IPR024079">
    <property type="entry name" value="MetalloPept_cat_dom_sf"/>
</dbReference>
<proteinExistence type="predicted"/>
<reference evidence="3 4" key="1">
    <citation type="submission" date="2020-10" db="EMBL/GenBank/DDBJ databases">
        <title>Ramlibacter sp. HM2 16S ribosomal RNA gene Genome sequencing and assembly.</title>
        <authorList>
            <person name="Kang M."/>
        </authorList>
    </citation>
    <scope>NUCLEOTIDE SEQUENCE [LARGE SCALE GENOMIC DNA]</scope>
    <source>
        <strain evidence="3 4">HM2</strain>
    </source>
</reference>
<dbReference type="Proteomes" id="UP000806285">
    <property type="component" value="Unassembled WGS sequence"/>
</dbReference>
<evidence type="ECO:0000256" key="1">
    <source>
        <dbReference type="SAM" id="MobiDB-lite"/>
    </source>
</evidence>
<feature type="compositionally biased region" description="Basic and acidic residues" evidence="1">
    <location>
        <begin position="250"/>
        <end position="266"/>
    </location>
</feature>
<comment type="caution">
    <text evidence="3">The sequence shown here is derived from an EMBL/GenBank/DDBJ whole genome shotgun (WGS) entry which is preliminary data.</text>
</comment>
<evidence type="ECO:0008006" key="5">
    <source>
        <dbReference type="Google" id="ProtNLM"/>
    </source>
</evidence>
<organism evidence="3 4">
    <name type="scientific">Ramlibacter pallidus</name>
    <dbReference type="NCBI Taxonomy" id="2780087"/>
    <lineage>
        <taxon>Bacteria</taxon>
        <taxon>Pseudomonadati</taxon>
        <taxon>Pseudomonadota</taxon>
        <taxon>Betaproteobacteria</taxon>
        <taxon>Burkholderiales</taxon>
        <taxon>Comamonadaceae</taxon>
        <taxon>Ramlibacter</taxon>
    </lineage>
</organism>
<evidence type="ECO:0000256" key="2">
    <source>
        <dbReference type="SAM" id="SignalP"/>
    </source>
</evidence>
<evidence type="ECO:0000313" key="4">
    <source>
        <dbReference type="Proteomes" id="UP000806285"/>
    </source>
</evidence>
<feature type="signal peptide" evidence="2">
    <location>
        <begin position="1"/>
        <end position="23"/>
    </location>
</feature>
<keyword evidence="2" id="KW-0732">Signal</keyword>
<sequence length="266" mass="28736">MRLGLRFLLVPLAVLGAAPAVGAQPVFRCLAPGGKVAFQAVPCEQGATETRVKLRDDAPATPAAPRQSAWKGYTPPKVAAMTFYYDPKDEPVGFSSAQMEADLQAAIAAWNAGCNVRLAYGGRRPARLPGTPEHVPVRWAPEYMRLAHPADARSGIAGTGSLSSGIALKPRFHEGHMLSVLIHEMGHVLGLPHKHEDPQSIMSYLRDEAARRQPRPSAGDYDDCNASMHRLFGVDHQPAPDAAAAARPPRMTDREALERIHGAPRR</sequence>
<keyword evidence="4" id="KW-1185">Reference proteome</keyword>
<accession>A0ABR9S7R0</accession>
<dbReference type="EMBL" id="JADDIV010000005">
    <property type="protein sequence ID" value="MBE7369464.1"/>
    <property type="molecule type" value="Genomic_DNA"/>
</dbReference>
<feature type="chain" id="PRO_5046384041" description="Matrixin family metalloprotease" evidence="2">
    <location>
        <begin position="24"/>
        <end position="266"/>
    </location>
</feature>
<feature type="compositionally biased region" description="Low complexity" evidence="1">
    <location>
        <begin position="239"/>
        <end position="249"/>
    </location>
</feature>
<protein>
    <recommendedName>
        <fullName evidence="5">Matrixin family metalloprotease</fullName>
    </recommendedName>
</protein>
<evidence type="ECO:0000313" key="3">
    <source>
        <dbReference type="EMBL" id="MBE7369464.1"/>
    </source>
</evidence>
<gene>
    <name evidence="3" type="ORF">IM787_18010</name>
</gene>
<dbReference type="Gene3D" id="3.40.390.10">
    <property type="entry name" value="Collagenase (Catalytic Domain)"/>
    <property type="match status" value="1"/>
</dbReference>